<dbReference type="EMBL" id="MF405918">
    <property type="protein sequence ID" value="QKU33580.1"/>
    <property type="molecule type" value="Genomic_DNA"/>
</dbReference>
<dbReference type="KEGG" id="vg:80516875"/>
<dbReference type="GeneID" id="80516875"/>
<reference evidence="1" key="1">
    <citation type="submission" date="2017-06" db="EMBL/GenBank/DDBJ databases">
        <authorList>
            <person name="Assis F.L."/>
            <person name="Abrahao J.S."/>
            <person name="Silva L."/>
            <person name="Khalil J.B."/>
            <person name="Rodrigues R."/>
            <person name="Silva L.S."/>
            <person name="Boratto P."/>
            <person name="Andrade M."/>
            <person name="Kroon E.G."/>
            <person name="Ribeiro B."/>
            <person name="Bergier I."/>
            <person name="Seligmann H."/>
            <person name="Ghigo E."/>
            <person name="Colson P."/>
            <person name="Levasseur A."/>
            <person name="Raoult D."/>
            <person name="Scola B.L."/>
        </authorList>
    </citation>
    <scope>NUCLEOTIDE SEQUENCE</scope>
    <source>
        <strain evidence="1">Deep ocean</strain>
    </source>
</reference>
<evidence type="ECO:0000313" key="1">
    <source>
        <dbReference type="EMBL" id="QKU33580.1"/>
    </source>
</evidence>
<sequence length="325" mass="38145">MISMDKMFVTQDTVYIGNGKIKLPCKKLTLIKDTLTISVKNNDVPDYNQKKILEHDIVNTTDVINFSQEKEINNPVIIKKSYLPKCILDSFEHTDIPQINLDLDGSIIILKDDELDKECTKNQIMTSHTNFCVMFNMEKVISEILHSYLINKSINYMDTPTKEKILEQITIDFPRMEIRYNNKKCKTIFEFKTHIEKYNSFAHDTMFTLYYLIIMLSTQASFYYPFNAVHSVYSLPDTGIHILPSDDYPLVNIIDNGDSVDIIFKKVLRYFNINSQETITKFHTYMVISIDLYEEPDGYIFYGKRYCQYNTGMLYWIKETNLLVI</sequence>
<reference evidence="1" key="2">
    <citation type="journal article" date="2018" name="Nat. Commun.">
        <title>Tailed giant Tupanvirus possesses the most complete translational apparatus of the known virosphere.</title>
        <authorList>
            <person name="Abrahao J."/>
            <person name="Silva L."/>
            <person name="Silva L.S."/>
            <person name="Khalil J.Y.B."/>
            <person name="Rodrigues R."/>
            <person name="Arantes T."/>
            <person name="Assis F."/>
            <person name="Boratto P."/>
            <person name="Andrade M."/>
            <person name="Kroon E.G."/>
            <person name="Ribeiro B."/>
            <person name="Bergier I."/>
            <person name="Seligmann H."/>
            <person name="Ghigo E."/>
            <person name="Colson P."/>
            <person name="Levasseur A."/>
            <person name="Kroemer G."/>
            <person name="Raoult D."/>
            <person name="La Scola B."/>
        </authorList>
    </citation>
    <scope>NUCLEOTIDE SEQUENCE [LARGE SCALE GENOMIC DNA]</scope>
    <source>
        <strain evidence="1">Deep ocean</strain>
    </source>
</reference>
<proteinExistence type="predicted"/>
<accession>A0A6N1NF82</accession>
<name>A0A6N1NF82_9VIRU</name>
<dbReference type="RefSeq" id="YP_010780184.1">
    <property type="nucleotide sequence ID" value="NC_075038.1"/>
</dbReference>
<organism evidence="1">
    <name type="scientific">Tupanvirus deep ocean</name>
    <dbReference type="NCBI Taxonomy" id="2126984"/>
    <lineage>
        <taxon>Viruses</taxon>
        <taxon>Varidnaviria</taxon>
        <taxon>Bamfordvirae</taxon>
        <taxon>Nucleocytoviricota</taxon>
        <taxon>Megaviricetes</taxon>
        <taxon>Imitervirales</taxon>
        <taxon>Mimiviridae</taxon>
        <taxon>Megamimivirinae</taxon>
        <taxon>Tupanvirus</taxon>
        <taxon>Tupanvirus altamarinense</taxon>
    </lineage>
</organism>
<protein>
    <submittedName>
        <fullName evidence="1">Putative ORFan</fullName>
    </submittedName>
</protein>